<organism evidence="1 2">
    <name type="scientific">Hoeflea algicola</name>
    <dbReference type="NCBI Taxonomy" id="2983763"/>
    <lineage>
        <taxon>Bacteria</taxon>
        <taxon>Pseudomonadati</taxon>
        <taxon>Pseudomonadota</taxon>
        <taxon>Alphaproteobacteria</taxon>
        <taxon>Hyphomicrobiales</taxon>
        <taxon>Rhizobiaceae</taxon>
        <taxon>Hoeflea</taxon>
    </lineage>
</organism>
<evidence type="ECO:0000313" key="2">
    <source>
        <dbReference type="Proteomes" id="UP001073227"/>
    </source>
</evidence>
<evidence type="ECO:0000313" key="1">
    <source>
        <dbReference type="EMBL" id="MCY0149345.1"/>
    </source>
</evidence>
<keyword evidence="2" id="KW-1185">Reference proteome</keyword>
<dbReference type="RefSeq" id="WP_267654836.1">
    <property type="nucleotide sequence ID" value="NZ_JAOVZR010000001.1"/>
</dbReference>
<dbReference type="EMBL" id="JAOVZR010000001">
    <property type="protein sequence ID" value="MCY0149345.1"/>
    <property type="molecule type" value="Genomic_DNA"/>
</dbReference>
<proteinExistence type="predicted"/>
<gene>
    <name evidence="1" type="ORF">OEG84_16920</name>
</gene>
<sequence>MDQYEFEKYLASQPQTPSAQPVGRFVKNAFDMDERVVLPAIYWRYVDWVIETHDENMEAWIKRCDEYREDKTLSENLMDWLYWDMCDRVKRDDPFPDFMHNPLDENEV</sequence>
<dbReference type="Proteomes" id="UP001073227">
    <property type="component" value="Unassembled WGS sequence"/>
</dbReference>
<protein>
    <submittedName>
        <fullName evidence="1">Uncharacterized protein</fullName>
    </submittedName>
</protein>
<accession>A0ABT3ZC21</accession>
<reference evidence="1" key="1">
    <citation type="submission" date="2022-10" db="EMBL/GenBank/DDBJ databases">
        <title>Hoeflea sp. G2-23, isolated from marine algae.</title>
        <authorList>
            <person name="Kristyanto S."/>
            <person name="Kim J.M."/>
            <person name="Jeon C.O."/>
        </authorList>
    </citation>
    <scope>NUCLEOTIDE SEQUENCE</scope>
    <source>
        <strain evidence="1">G2-23</strain>
    </source>
</reference>
<name>A0ABT3ZC21_9HYPH</name>
<comment type="caution">
    <text evidence="1">The sequence shown here is derived from an EMBL/GenBank/DDBJ whole genome shotgun (WGS) entry which is preliminary data.</text>
</comment>